<dbReference type="AlphaFoldDB" id="A0A183KS76"/>
<organism evidence="1">
    <name type="scientific">Schistosoma curassoni</name>
    <dbReference type="NCBI Taxonomy" id="6186"/>
    <lineage>
        <taxon>Eukaryota</taxon>
        <taxon>Metazoa</taxon>
        <taxon>Spiralia</taxon>
        <taxon>Lophotrochozoa</taxon>
        <taxon>Platyhelminthes</taxon>
        <taxon>Trematoda</taxon>
        <taxon>Digenea</taxon>
        <taxon>Strigeidida</taxon>
        <taxon>Schistosomatoidea</taxon>
        <taxon>Schistosomatidae</taxon>
        <taxon>Schistosoma</taxon>
    </lineage>
</organism>
<dbReference type="STRING" id="6186.A0A183KS76"/>
<reference evidence="1" key="1">
    <citation type="submission" date="2016-06" db="UniProtKB">
        <authorList>
            <consortium name="WormBaseParasite"/>
        </authorList>
    </citation>
    <scope>IDENTIFICATION</scope>
</reference>
<protein>
    <submittedName>
        <fullName evidence="1">DUF3950 domain-containing protein</fullName>
    </submittedName>
</protein>
<accession>A0A183KS76</accession>
<name>A0A183KS76_9TREM</name>
<evidence type="ECO:0000313" key="1">
    <source>
        <dbReference type="WBParaSite" id="SCUD_0001791601-mRNA-1"/>
    </source>
</evidence>
<proteinExistence type="predicted"/>
<dbReference type="WBParaSite" id="SCUD_0001791601-mRNA-1">
    <property type="protein sequence ID" value="SCUD_0001791601-mRNA-1"/>
    <property type="gene ID" value="SCUD_0001791601"/>
</dbReference>
<sequence length="68" mass="7728">LQEYEDTSDKELREAIALSLNTPNESNFVGQNTAQTDINNGNRISAEEIRRNRQAFIDKLSCTPRTTE</sequence>